<dbReference type="Proteomes" id="UP000824890">
    <property type="component" value="Unassembled WGS sequence"/>
</dbReference>
<dbReference type="EMBL" id="JAGKQM010000018">
    <property type="protein sequence ID" value="KAH0861929.1"/>
    <property type="molecule type" value="Genomic_DNA"/>
</dbReference>
<evidence type="ECO:0000313" key="3">
    <source>
        <dbReference type="Proteomes" id="UP000824890"/>
    </source>
</evidence>
<comment type="caution">
    <text evidence="2">The sequence shown here is derived from an EMBL/GenBank/DDBJ whole genome shotgun (WGS) entry which is preliminary data.</text>
</comment>
<organism evidence="2 3">
    <name type="scientific">Brassica napus</name>
    <name type="common">Rape</name>
    <dbReference type="NCBI Taxonomy" id="3708"/>
    <lineage>
        <taxon>Eukaryota</taxon>
        <taxon>Viridiplantae</taxon>
        <taxon>Streptophyta</taxon>
        <taxon>Embryophyta</taxon>
        <taxon>Tracheophyta</taxon>
        <taxon>Spermatophyta</taxon>
        <taxon>Magnoliopsida</taxon>
        <taxon>eudicotyledons</taxon>
        <taxon>Gunneridae</taxon>
        <taxon>Pentapetalae</taxon>
        <taxon>rosids</taxon>
        <taxon>malvids</taxon>
        <taxon>Brassicales</taxon>
        <taxon>Brassicaceae</taxon>
        <taxon>Brassiceae</taxon>
        <taxon>Brassica</taxon>
    </lineage>
</organism>
<gene>
    <name evidence="2" type="ORF">HID58_079140</name>
</gene>
<feature type="region of interest" description="Disordered" evidence="1">
    <location>
        <begin position="187"/>
        <end position="207"/>
    </location>
</feature>
<sequence>MTSELPLTSSIIEASFMKSNSSIQTYEVKLNPKINYPRDPVVKRERKLRVGVDENVERVDGFGKPAKGEELVIKTVEADEFLVAVSPEDVVAKENGKMPETGSLEDMTTLDTTGVASSKNKTSARAHLIYYNGGVVYTFALQNASYHYSIVNGRKLPLLYYCDHHALLPSLHPSALMLLMEKPPLSPADTATGGSSRAIESHRNGSG</sequence>
<keyword evidence="3" id="KW-1185">Reference proteome</keyword>
<name>A0ABQ7Y2H8_BRANA</name>
<evidence type="ECO:0000313" key="2">
    <source>
        <dbReference type="EMBL" id="KAH0861929.1"/>
    </source>
</evidence>
<accession>A0ABQ7Y2H8</accession>
<proteinExistence type="predicted"/>
<protein>
    <submittedName>
        <fullName evidence="2">Uncharacterized protein</fullName>
    </submittedName>
</protein>
<reference evidence="2 3" key="1">
    <citation type="submission" date="2021-05" db="EMBL/GenBank/DDBJ databases">
        <title>Genome Assembly of Synthetic Allotetraploid Brassica napus Reveals Homoeologous Exchanges between Subgenomes.</title>
        <authorList>
            <person name="Davis J.T."/>
        </authorList>
    </citation>
    <scope>NUCLEOTIDE SEQUENCE [LARGE SCALE GENOMIC DNA]</scope>
    <source>
        <strain evidence="3">cv. Da-Ae</strain>
        <tissue evidence="2">Seedling</tissue>
    </source>
</reference>
<evidence type="ECO:0000256" key="1">
    <source>
        <dbReference type="SAM" id="MobiDB-lite"/>
    </source>
</evidence>